<keyword evidence="1" id="KW-0812">Transmembrane</keyword>
<feature type="transmembrane region" description="Helical" evidence="1">
    <location>
        <begin position="39"/>
        <end position="71"/>
    </location>
</feature>
<dbReference type="Proteomes" id="UP000316778">
    <property type="component" value="Unassembled WGS sequence"/>
</dbReference>
<comment type="caution">
    <text evidence="2">The sequence shown here is derived from an EMBL/GenBank/DDBJ whole genome shotgun (WGS) entry which is preliminary data.</text>
</comment>
<dbReference type="OrthoDB" id="5360192at2"/>
<feature type="transmembrane region" description="Helical" evidence="1">
    <location>
        <begin position="6"/>
        <end position="27"/>
    </location>
</feature>
<dbReference type="AlphaFoldDB" id="A0A562T4W5"/>
<accession>A0A562T4W5</accession>
<dbReference type="EMBL" id="VLLG01000003">
    <property type="protein sequence ID" value="TWI88575.1"/>
    <property type="molecule type" value="Genomic_DNA"/>
</dbReference>
<reference evidence="2 3" key="1">
    <citation type="journal article" date="2013" name="Stand. Genomic Sci.">
        <title>Genomic Encyclopedia of Type Strains, Phase I: The one thousand microbial genomes (KMG-I) project.</title>
        <authorList>
            <person name="Kyrpides N.C."/>
            <person name="Woyke T."/>
            <person name="Eisen J.A."/>
            <person name="Garrity G."/>
            <person name="Lilburn T.G."/>
            <person name="Beck B.J."/>
            <person name="Whitman W.B."/>
            <person name="Hugenholtz P."/>
            <person name="Klenk H.P."/>
        </authorList>
    </citation>
    <scope>NUCLEOTIDE SEQUENCE [LARGE SCALE GENOMIC DNA]</scope>
    <source>
        <strain evidence="2 3">DSM 13484</strain>
    </source>
</reference>
<dbReference type="InterPro" id="IPR021257">
    <property type="entry name" value="DUF2809"/>
</dbReference>
<organism evidence="2 3">
    <name type="scientific">Chitinophaga japonensis</name>
    <name type="common">Flexibacter japonensis</name>
    <dbReference type="NCBI Taxonomy" id="104662"/>
    <lineage>
        <taxon>Bacteria</taxon>
        <taxon>Pseudomonadati</taxon>
        <taxon>Bacteroidota</taxon>
        <taxon>Chitinophagia</taxon>
        <taxon>Chitinophagales</taxon>
        <taxon>Chitinophagaceae</taxon>
        <taxon>Chitinophaga</taxon>
    </lineage>
</organism>
<sequence length="135" mass="15146">MKFRFNPWYIGLTILLFLIEVLIARYVHDAFIRPYAGDFLVVILMYCFICSFVQAPVVPVALAVLAFSYLVETLQYFNLVKRLGLEHSRIANIVIGNHFSWADILAYTLGAGFIMLAAQLLRKRSPSGATGALSV</sequence>
<keyword evidence="1" id="KW-0472">Membrane</keyword>
<keyword evidence="3" id="KW-1185">Reference proteome</keyword>
<evidence type="ECO:0000256" key="1">
    <source>
        <dbReference type="SAM" id="Phobius"/>
    </source>
</evidence>
<protein>
    <submittedName>
        <fullName evidence="2">Uncharacterized protein DUF2809</fullName>
    </submittedName>
</protein>
<dbReference type="Pfam" id="PF10990">
    <property type="entry name" value="DUF2809"/>
    <property type="match status" value="1"/>
</dbReference>
<evidence type="ECO:0000313" key="3">
    <source>
        <dbReference type="Proteomes" id="UP000316778"/>
    </source>
</evidence>
<evidence type="ECO:0000313" key="2">
    <source>
        <dbReference type="EMBL" id="TWI88575.1"/>
    </source>
</evidence>
<feature type="transmembrane region" description="Helical" evidence="1">
    <location>
        <begin position="104"/>
        <end position="121"/>
    </location>
</feature>
<keyword evidence="1" id="KW-1133">Transmembrane helix</keyword>
<proteinExistence type="predicted"/>
<name>A0A562T4W5_CHIJA</name>
<gene>
    <name evidence="2" type="ORF">LX66_2661</name>
</gene>